<evidence type="ECO:0000313" key="4">
    <source>
        <dbReference type="Proteomes" id="UP001501183"/>
    </source>
</evidence>
<evidence type="ECO:0000256" key="2">
    <source>
        <dbReference type="SAM" id="Phobius"/>
    </source>
</evidence>
<feature type="region of interest" description="Disordered" evidence="1">
    <location>
        <begin position="305"/>
        <end position="331"/>
    </location>
</feature>
<gene>
    <name evidence="3" type="ORF">GCM10023094_21240</name>
</gene>
<feature type="transmembrane region" description="Helical" evidence="2">
    <location>
        <begin position="356"/>
        <end position="377"/>
    </location>
</feature>
<dbReference type="Proteomes" id="UP001501183">
    <property type="component" value="Unassembled WGS sequence"/>
</dbReference>
<evidence type="ECO:0000256" key="1">
    <source>
        <dbReference type="SAM" id="MobiDB-lite"/>
    </source>
</evidence>
<name>A0ABP8P1K2_9NOCA</name>
<dbReference type="EMBL" id="BAABFB010000030">
    <property type="protein sequence ID" value="GAA4478006.1"/>
    <property type="molecule type" value="Genomic_DNA"/>
</dbReference>
<reference evidence="4" key="1">
    <citation type="journal article" date="2019" name="Int. J. Syst. Evol. Microbiol.">
        <title>The Global Catalogue of Microorganisms (GCM) 10K type strain sequencing project: providing services to taxonomists for standard genome sequencing and annotation.</title>
        <authorList>
            <consortium name="The Broad Institute Genomics Platform"/>
            <consortium name="The Broad Institute Genome Sequencing Center for Infectious Disease"/>
            <person name="Wu L."/>
            <person name="Ma J."/>
        </authorList>
    </citation>
    <scope>NUCLEOTIDE SEQUENCE [LARGE SCALE GENOMIC DNA]</scope>
    <source>
        <strain evidence="4">JCM 32206</strain>
    </source>
</reference>
<evidence type="ECO:0008006" key="5">
    <source>
        <dbReference type="Google" id="ProtNLM"/>
    </source>
</evidence>
<comment type="caution">
    <text evidence="3">The sequence shown here is derived from an EMBL/GenBank/DDBJ whole genome shotgun (WGS) entry which is preliminary data.</text>
</comment>
<sequence>MSVGIGVRVGSLVSTLVVASNEPGTPDPIVIVRDTVLYLCSDGDAVLGGGEPPAGAEFVSTVSGFVARVGDPEGVATSDGTRFRAEDVVASAMRSLVRECEPLPTFGGRDGGAPRVVACYPSMWEPDLVADLRNSLNYAGLSEISLVSDAEAACAWFESEVSEKPGQLIGSYHVDDTGATVTLVRSGSSSGRSFRFAAGRGSSPTAQLSSALGAFGWLPSNLDAIVVTADGVVARDDVALRGVADALAGKFGVHVVVGPGPEQAAALGAAIIAAGFRSSTRPNKPIGLPPSYDVTEVLTAIRGPLRLDDETPGAETEPPGPEPAESAGEAEVAAAPVVTVEARAESESEPSGGSRVLLWVLVALLVVAVAAATVFLLI</sequence>
<accession>A0ABP8P1K2</accession>
<feature type="compositionally biased region" description="Low complexity" evidence="1">
    <location>
        <begin position="313"/>
        <end position="331"/>
    </location>
</feature>
<organism evidence="3 4">
    <name type="scientific">Rhodococcus olei</name>
    <dbReference type="NCBI Taxonomy" id="2161675"/>
    <lineage>
        <taxon>Bacteria</taxon>
        <taxon>Bacillati</taxon>
        <taxon>Actinomycetota</taxon>
        <taxon>Actinomycetes</taxon>
        <taxon>Mycobacteriales</taxon>
        <taxon>Nocardiaceae</taxon>
        <taxon>Rhodococcus</taxon>
    </lineage>
</organism>
<keyword evidence="2" id="KW-0472">Membrane</keyword>
<keyword evidence="2" id="KW-0812">Transmembrane</keyword>
<keyword evidence="4" id="KW-1185">Reference proteome</keyword>
<keyword evidence="2" id="KW-1133">Transmembrane helix</keyword>
<evidence type="ECO:0000313" key="3">
    <source>
        <dbReference type="EMBL" id="GAA4478006.1"/>
    </source>
</evidence>
<proteinExistence type="predicted"/>
<dbReference type="Gene3D" id="3.30.420.40">
    <property type="match status" value="2"/>
</dbReference>
<dbReference type="RefSeq" id="WP_345344491.1">
    <property type="nucleotide sequence ID" value="NZ_BAABFB010000030.1"/>
</dbReference>
<protein>
    <recommendedName>
        <fullName evidence="5">FHA domain-containing protein</fullName>
    </recommendedName>
</protein>